<evidence type="ECO:0000313" key="12">
    <source>
        <dbReference type="Proteomes" id="UP000607645"/>
    </source>
</evidence>
<evidence type="ECO:0000256" key="10">
    <source>
        <dbReference type="SAM" id="Phobius"/>
    </source>
</evidence>
<keyword evidence="7 10" id="KW-1133">Transmembrane helix</keyword>
<dbReference type="RefSeq" id="WP_186919111.1">
    <property type="nucleotide sequence ID" value="NZ_JACOPQ010000006.1"/>
</dbReference>
<evidence type="ECO:0000256" key="8">
    <source>
        <dbReference type="ARBA" id="ARBA00023136"/>
    </source>
</evidence>
<dbReference type="InterPro" id="IPR048279">
    <property type="entry name" value="MdtK-like"/>
</dbReference>
<organism evidence="11 12">
    <name type="scientific">Lawsonibacter faecis</name>
    <dbReference type="NCBI Taxonomy" id="2763052"/>
    <lineage>
        <taxon>Bacteria</taxon>
        <taxon>Bacillati</taxon>
        <taxon>Bacillota</taxon>
        <taxon>Clostridia</taxon>
        <taxon>Eubacteriales</taxon>
        <taxon>Oscillospiraceae</taxon>
        <taxon>Lawsonibacter</taxon>
    </lineage>
</organism>
<keyword evidence="12" id="KW-1185">Reference proteome</keyword>
<feature type="transmembrane region" description="Helical" evidence="10">
    <location>
        <begin position="196"/>
        <end position="217"/>
    </location>
</feature>
<accession>A0A8J6JN60</accession>
<dbReference type="AlphaFoldDB" id="A0A8J6JN60"/>
<feature type="transmembrane region" description="Helical" evidence="10">
    <location>
        <begin position="362"/>
        <end position="379"/>
    </location>
</feature>
<feature type="transmembrane region" description="Helical" evidence="10">
    <location>
        <begin position="238"/>
        <end position="262"/>
    </location>
</feature>
<evidence type="ECO:0000256" key="3">
    <source>
        <dbReference type="ARBA" id="ARBA00022106"/>
    </source>
</evidence>
<feature type="transmembrane region" description="Helical" evidence="10">
    <location>
        <begin position="420"/>
        <end position="442"/>
    </location>
</feature>
<evidence type="ECO:0000256" key="2">
    <source>
        <dbReference type="ARBA" id="ARBA00008417"/>
    </source>
</evidence>
<evidence type="ECO:0000256" key="9">
    <source>
        <dbReference type="ARBA" id="ARBA00023251"/>
    </source>
</evidence>
<evidence type="ECO:0000256" key="6">
    <source>
        <dbReference type="ARBA" id="ARBA00022692"/>
    </source>
</evidence>
<feature type="transmembrane region" description="Helical" evidence="10">
    <location>
        <begin position="391"/>
        <end position="414"/>
    </location>
</feature>
<dbReference type="PIRSF" id="PIRSF006603">
    <property type="entry name" value="DinF"/>
    <property type="match status" value="1"/>
</dbReference>
<dbReference type="EMBL" id="JACOPQ010000006">
    <property type="protein sequence ID" value="MBC5737220.1"/>
    <property type="molecule type" value="Genomic_DNA"/>
</dbReference>
<dbReference type="Proteomes" id="UP000607645">
    <property type="component" value="Unassembled WGS sequence"/>
</dbReference>
<dbReference type="PANTHER" id="PTHR43823:SF3">
    <property type="entry name" value="MULTIDRUG EXPORT PROTEIN MEPA"/>
    <property type="match status" value="1"/>
</dbReference>
<dbReference type="GO" id="GO:0042910">
    <property type="term" value="F:xenobiotic transmembrane transporter activity"/>
    <property type="evidence" value="ECO:0007669"/>
    <property type="project" value="InterPro"/>
</dbReference>
<keyword evidence="9" id="KW-0046">Antibiotic resistance</keyword>
<dbReference type="NCBIfam" id="TIGR00797">
    <property type="entry name" value="matE"/>
    <property type="match status" value="1"/>
</dbReference>
<feature type="transmembrane region" description="Helical" evidence="10">
    <location>
        <begin position="95"/>
        <end position="117"/>
    </location>
</feature>
<dbReference type="InterPro" id="IPR045070">
    <property type="entry name" value="MATE_MepA-like"/>
</dbReference>
<evidence type="ECO:0000256" key="1">
    <source>
        <dbReference type="ARBA" id="ARBA00004651"/>
    </source>
</evidence>
<keyword evidence="6 10" id="KW-0812">Transmembrane</keyword>
<evidence type="ECO:0000256" key="4">
    <source>
        <dbReference type="ARBA" id="ARBA00022448"/>
    </source>
</evidence>
<dbReference type="GO" id="GO:0046677">
    <property type="term" value="P:response to antibiotic"/>
    <property type="evidence" value="ECO:0007669"/>
    <property type="project" value="UniProtKB-KW"/>
</dbReference>
<keyword evidence="5" id="KW-1003">Cell membrane</keyword>
<dbReference type="Pfam" id="PF01554">
    <property type="entry name" value="MatE"/>
    <property type="match status" value="2"/>
</dbReference>
<evidence type="ECO:0000256" key="5">
    <source>
        <dbReference type="ARBA" id="ARBA00022475"/>
    </source>
</evidence>
<protein>
    <recommendedName>
        <fullName evidence="3">Multidrug export protein MepA</fullName>
    </recommendedName>
</protein>
<comment type="subcellular location">
    <subcellularLocation>
        <location evidence="1">Cell membrane</location>
        <topology evidence="1">Multi-pass membrane protein</topology>
    </subcellularLocation>
</comment>
<feature type="transmembrane region" description="Helical" evidence="10">
    <location>
        <begin position="12"/>
        <end position="35"/>
    </location>
</feature>
<evidence type="ECO:0000256" key="7">
    <source>
        <dbReference type="ARBA" id="ARBA00022989"/>
    </source>
</evidence>
<keyword evidence="8 10" id="KW-0472">Membrane</keyword>
<feature type="transmembrane region" description="Helical" evidence="10">
    <location>
        <begin position="167"/>
        <end position="190"/>
    </location>
</feature>
<comment type="caution">
    <text evidence="11">The sequence shown here is derived from an EMBL/GenBank/DDBJ whole genome shotgun (WGS) entry which is preliminary data.</text>
</comment>
<feature type="transmembrane region" description="Helical" evidence="10">
    <location>
        <begin position="274"/>
        <end position="298"/>
    </location>
</feature>
<dbReference type="GO" id="GO:0005886">
    <property type="term" value="C:plasma membrane"/>
    <property type="evidence" value="ECO:0007669"/>
    <property type="project" value="UniProtKB-SubCell"/>
</dbReference>
<reference evidence="11" key="1">
    <citation type="submission" date="2020-08" db="EMBL/GenBank/DDBJ databases">
        <title>Genome public.</title>
        <authorList>
            <person name="Liu C."/>
            <person name="Sun Q."/>
        </authorList>
    </citation>
    <scope>NUCLEOTIDE SEQUENCE</scope>
    <source>
        <strain evidence="11">NSJ-52</strain>
    </source>
</reference>
<feature type="transmembrane region" description="Helical" evidence="10">
    <location>
        <begin position="137"/>
        <end position="160"/>
    </location>
</feature>
<sequence length="464" mass="50086">MKHQNDLGSDPVLRLILRLAIPTMLAQLVSVLYSIVDRMYIGNIPDIGTVALAGVGVCGPIVTLLSSFASLVGLGGSPNMAMRMGEGNEKEAQRVLNNGFLLLLILSGALTTLFLLLREPLLMWFGASETTFPYANSYLTIYTAGTFFALMATGMNSFLICQGRSGLGMATVLVGAVLNIILDPVFIYIFHLDVAGAAIATVLSQMASCAFVLLSLRQRSMPIRLGWGGFSWRVMRRVMAFGLSPFLIIASDSVLLIVLNAMLQKYGGPGEGDVLVTCATIVQSYMCIITMPMGGITGGSQPAVSFNYGAGRTDRVKRAVQCVCGICLVFTVLMTVFTYTASPLFVRLFTSDAVLAARSVKYIKIFTLAIIPLAVQYALVDETTAMGHLRLALFCSMFRKTTFLVCTIALPMLVAAEAAFWAEPICDVICSATTLILCLRFFPRILRGRSIEVRECAESAAGKR</sequence>
<gene>
    <name evidence="11" type="ORF">H8S62_09380</name>
</gene>
<comment type="similarity">
    <text evidence="2">Belongs to the multi antimicrobial extrusion (MATE) (TC 2.A.66.1) family. MepA subfamily.</text>
</comment>
<dbReference type="CDD" id="cd13143">
    <property type="entry name" value="MATE_MepA_like"/>
    <property type="match status" value="1"/>
</dbReference>
<proteinExistence type="inferred from homology"/>
<feature type="transmembrane region" description="Helical" evidence="10">
    <location>
        <begin position="319"/>
        <end position="342"/>
    </location>
</feature>
<dbReference type="GO" id="GO:0015297">
    <property type="term" value="F:antiporter activity"/>
    <property type="evidence" value="ECO:0007669"/>
    <property type="project" value="InterPro"/>
</dbReference>
<dbReference type="PANTHER" id="PTHR43823">
    <property type="entry name" value="SPORULATION PROTEIN YKVU"/>
    <property type="match status" value="1"/>
</dbReference>
<keyword evidence="4" id="KW-0813">Transport</keyword>
<name>A0A8J6JN60_9FIRM</name>
<dbReference type="InterPro" id="IPR002528">
    <property type="entry name" value="MATE_fam"/>
</dbReference>
<feature type="transmembrane region" description="Helical" evidence="10">
    <location>
        <begin position="47"/>
        <end position="74"/>
    </location>
</feature>
<evidence type="ECO:0000313" key="11">
    <source>
        <dbReference type="EMBL" id="MBC5737220.1"/>
    </source>
</evidence>
<dbReference type="InterPro" id="IPR051327">
    <property type="entry name" value="MATE_MepA_subfamily"/>
</dbReference>